<evidence type="ECO:0000256" key="2">
    <source>
        <dbReference type="ARBA" id="ARBA00022737"/>
    </source>
</evidence>
<dbReference type="Gene3D" id="3.80.10.10">
    <property type="entry name" value="Ribonuclease Inhibitor"/>
    <property type="match status" value="1"/>
</dbReference>
<dbReference type="AlphaFoldDB" id="A0A6P7JSH0"/>
<dbReference type="RefSeq" id="XP_028279858.1">
    <property type="nucleotide sequence ID" value="XM_028424057.1"/>
</dbReference>
<dbReference type="OrthoDB" id="2021138at2759"/>
<dbReference type="InterPro" id="IPR003591">
    <property type="entry name" value="Leu-rich_rpt_typical-subtyp"/>
</dbReference>
<dbReference type="SUPFAM" id="SSF52058">
    <property type="entry name" value="L domain-like"/>
    <property type="match status" value="1"/>
</dbReference>
<sequence length="423" mass="47712">MASPEKKSVDDWRLRFVFGNTAVVRPPEDAEPAADDSVQTLCLSRSQLKHVPAGVLSSSALQYLSLEGNQIFSVPGSMFTSLPRLMWLDLRKNHVVSLPSEIGSHRSLKTLLLEGNPLSELPLELGNVITLHGLNLRDCPIRFPPQRVVHQGVQSILHYLRRALAERAVSVRKTPPVVEKLQLSELTGSSVEEQDESADELQRFWELKHKLILLDQAELGERNPKSAPPPGNRQKKAAAAGAGVIPELLLFDTQSRRRTEETKPAADRQRKQEQAVLQQKRKTLLRCFTPFKGIQGKKASEQKKLQRQRQPEGEMRRQPVISTAATQDTKSEAGDTLQTHRTFLTGLPWDQGQQICAHVKKVEERHRNPRGTATEQMAAAEEDVDEMRKLQDQLMERRKKKTQGRELGKRFPVLTAHHSSEDK</sequence>
<protein>
    <submittedName>
        <fullName evidence="5">Leucine-rich repeat-containing protein 27-like</fullName>
    </submittedName>
</protein>
<dbReference type="InterPro" id="IPR001611">
    <property type="entry name" value="Leu-rich_rpt"/>
</dbReference>
<proteinExistence type="predicted"/>
<organism evidence="4 5">
    <name type="scientific">Parambassis ranga</name>
    <name type="common">Indian glassy fish</name>
    <dbReference type="NCBI Taxonomy" id="210632"/>
    <lineage>
        <taxon>Eukaryota</taxon>
        <taxon>Metazoa</taxon>
        <taxon>Chordata</taxon>
        <taxon>Craniata</taxon>
        <taxon>Vertebrata</taxon>
        <taxon>Euteleostomi</taxon>
        <taxon>Actinopterygii</taxon>
        <taxon>Neopterygii</taxon>
        <taxon>Teleostei</taxon>
        <taxon>Neoteleostei</taxon>
        <taxon>Acanthomorphata</taxon>
        <taxon>Ovalentaria</taxon>
        <taxon>Ambassidae</taxon>
        <taxon>Parambassis</taxon>
    </lineage>
</organism>
<keyword evidence="4" id="KW-1185">Reference proteome</keyword>
<evidence type="ECO:0000256" key="1">
    <source>
        <dbReference type="ARBA" id="ARBA00022614"/>
    </source>
</evidence>
<dbReference type="GeneID" id="114447668"/>
<reference evidence="5" key="1">
    <citation type="submission" date="2025-08" db="UniProtKB">
        <authorList>
            <consortium name="RefSeq"/>
        </authorList>
    </citation>
    <scope>IDENTIFICATION</scope>
</reference>
<feature type="region of interest" description="Disordered" evidence="3">
    <location>
        <begin position="296"/>
        <end position="334"/>
    </location>
</feature>
<feature type="region of interest" description="Disordered" evidence="3">
    <location>
        <begin position="218"/>
        <end position="276"/>
    </location>
</feature>
<keyword evidence="2" id="KW-0677">Repeat</keyword>
<feature type="compositionally biased region" description="Basic and acidic residues" evidence="3">
    <location>
        <begin position="254"/>
        <end position="273"/>
    </location>
</feature>
<dbReference type="PANTHER" id="PTHR48051:SF35">
    <property type="entry name" value="LEUCINE-RICH REPEAT-CONTAINING PROTEIN 27"/>
    <property type="match status" value="1"/>
</dbReference>
<evidence type="ECO:0000313" key="4">
    <source>
        <dbReference type="Proteomes" id="UP000515145"/>
    </source>
</evidence>
<evidence type="ECO:0000256" key="3">
    <source>
        <dbReference type="SAM" id="MobiDB-lite"/>
    </source>
</evidence>
<dbReference type="InterPro" id="IPR032675">
    <property type="entry name" value="LRR_dom_sf"/>
</dbReference>
<dbReference type="SMART" id="SM00369">
    <property type="entry name" value="LRR_TYP"/>
    <property type="match status" value="4"/>
</dbReference>
<dbReference type="GO" id="GO:0005737">
    <property type="term" value="C:cytoplasm"/>
    <property type="evidence" value="ECO:0007669"/>
    <property type="project" value="TreeGrafter"/>
</dbReference>
<gene>
    <name evidence="5" type="primary">LOC114447668</name>
</gene>
<dbReference type="Proteomes" id="UP000515145">
    <property type="component" value="Chromosome 15"/>
</dbReference>
<evidence type="ECO:0000313" key="5">
    <source>
        <dbReference type="RefSeq" id="XP_028279858.1"/>
    </source>
</evidence>
<accession>A0A6P7JSH0</accession>
<dbReference type="Pfam" id="PF13855">
    <property type="entry name" value="LRR_8"/>
    <property type="match status" value="1"/>
</dbReference>
<name>A0A6P7JSH0_9TELE</name>
<feature type="region of interest" description="Disordered" evidence="3">
    <location>
        <begin position="366"/>
        <end position="423"/>
    </location>
</feature>
<keyword evidence="1" id="KW-0433">Leucine-rich repeat</keyword>
<feature type="compositionally biased region" description="Basic and acidic residues" evidence="3">
    <location>
        <begin position="386"/>
        <end position="396"/>
    </location>
</feature>
<dbReference type="InterPro" id="IPR050216">
    <property type="entry name" value="LRR_domain-containing"/>
</dbReference>
<dbReference type="InParanoid" id="A0A6P7JSH0"/>
<dbReference type="PANTHER" id="PTHR48051">
    <property type="match status" value="1"/>
</dbReference>
<feature type="compositionally biased region" description="Basic and acidic residues" evidence="3">
    <location>
        <begin position="298"/>
        <end position="317"/>
    </location>
</feature>